<protein>
    <submittedName>
        <fullName evidence="2">Uncharacterized protein</fullName>
    </submittedName>
</protein>
<evidence type="ECO:0000313" key="2">
    <source>
        <dbReference type="EMBL" id="KFB07210.1"/>
    </source>
</evidence>
<reference evidence="2 3" key="1">
    <citation type="journal article" date="2014" name="PLoS ONE">
        <title>Reduction of Hydrogen Peroxide Accumulation and Toxicity by a Catalase from Mycoplasma iowae.</title>
        <authorList>
            <person name="Pritchard R.E."/>
            <person name="Prassinos A.J."/>
            <person name="Osborne J.D."/>
            <person name="Raviv Z."/>
            <person name="Balish M.F."/>
        </authorList>
    </citation>
    <scope>NUCLEOTIDE SEQUENCE [LARGE SCALE GENOMIC DNA]</scope>
    <source>
        <strain evidence="2 3">DK-CPA</strain>
    </source>
</reference>
<dbReference type="NCBIfam" id="NF046011">
    <property type="entry name" value="MAG4940_fam"/>
    <property type="match status" value="1"/>
</dbReference>
<keyword evidence="1" id="KW-0812">Transmembrane</keyword>
<organism evidence="2 3">
    <name type="scientific">Malacoplasma iowae DK-CPA</name>
    <dbReference type="NCBI Taxonomy" id="1394179"/>
    <lineage>
        <taxon>Bacteria</taxon>
        <taxon>Bacillati</taxon>
        <taxon>Mycoplasmatota</taxon>
        <taxon>Mycoplasmoidales</taxon>
        <taxon>Mycoplasmoidaceae</taxon>
        <taxon>Malacoplasma</taxon>
    </lineage>
</organism>
<gene>
    <name evidence="2" type="ORF">P271_34</name>
</gene>
<evidence type="ECO:0000313" key="3">
    <source>
        <dbReference type="Proteomes" id="UP000028523"/>
    </source>
</evidence>
<name>A0A084U2M4_MALIO</name>
<feature type="transmembrane region" description="Helical" evidence="1">
    <location>
        <begin position="202"/>
        <end position="221"/>
    </location>
</feature>
<feature type="transmembrane region" description="Helical" evidence="1">
    <location>
        <begin position="58"/>
        <end position="79"/>
    </location>
</feature>
<dbReference type="RefSeq" id="WP_036452661.1">
    <property type="nucleotide sequence ID" value="NZ_AWQU01000089.1"/>
</dbReference>
<keyword evidence="1" id="KW-1133">Transmembrane helix</keyword>
<sequence length="279" mass="31862">MVNELNIVKSSTYKILSSYWDTSIAMCCLFASFVLAFSILISSFVLKKYYSDVTSKSPFIKPISLVMCLLTAIVVAWLVQTFTRRGTVDEGSISYFVLSIASFFGRFVYESVYNNEVLFKGLFYLIGTNILGNLLGFGLGVLILHLFDKNNKSEPMTSFKLTFYYEPIKTKVSVIKDLVVWFIFGATAPFIGYLAVYESKFITPFTAILMVMFVVFLTLFCTQRFGFYNGNLVYSSCSHLSNILFFKHEKRKTIIINVLLSYPITIIFPCIWWAIYAVI</sequence>
<proteinExistence type="predicted"/>
<dbReference type="EMBL" id="AWQU01000089">
    <property type="protein sequence ID" value="KFB07210.1"/>
    <property type="molecule type" value="Genomic_DNA"/>
</dbReference>
<feature type="transmembrane region" description="Helical" evidence="1">
    <location>
        <begin position="254"/>
        <end position="275"/>
    </location>
</feature>
<comment type="caution">
    <text evidence="2">The sequence shown here is derived from an EMBL/GenBank/DDBJ whole genome shotgun (WGS) entry which is preliminary data.</text>
</comment>
<keyword evidence="1" id="KW-0472">Membrane</keyword>
<accession>A0A084U2M4</accession>
<dbReference type="AlphaFoldDB" id="A0A084U2M4"/>
<evidence type="ECO:0000256" key="1">
    <source>
        <dbReference type="SAM" id="Phobius"/>
    </source>
</evidence>
<feature type="transmembrane region" description="Helical" evidence="1">
    <location>
        <begin position="24"/>
        <end position="46"/>
    </location>
</feature>
<keyword evidence="3" id="KW-1185">Reference proteome</keyword>
<feature type="transmembrane region" description="Helical" evidence="1">
    <location>
        <begin position="121"/>
        <end position="147"/>
    </location>
</feature>
<feature type="transmembrane region" description="Helical" evidence="1">
    <location>
        <begin position="178"/>
        <end position="196"/>
    </location>
</feature>
<feature type="transmembrane region" description="Helical" evidence="1">
    <location>
        <begin position="91"/>
        <end position="109"/>
    </location>
</feature>
<dbReference type="Proteomes" id="UP000028523">
    <property type="component" value="Unassembled WGS sequence"/>
</dbReference>